<dbReference type="CDD" id="cd17535">
    <property type="entry name" value="REC_NarL-like"/>
    <property type="match status" value="1"/>
</dbReference>
<dbReference type="InterPro" id="IPR011006">
    <property type="entry name" value="CheY-like_superfamily"/>
</dbReference>
<feature type="domain" description="Response regulatory" evidence="5">
    <location>
        <begin position="8"/>
        <end position="121"/>
    </location>
</feature>
<dbReference type="PROSITE" id="PS00622">
    <property type="entry name" value="HTH_LUXR_1"/>
    <property type="match status" value="1"/>
</dbReference>
<dbReference type="SMART" id="SM00421">
    <property type="entry name" value="HTH_LUXR"/>
    <property type="match status" value="1"/>
</dbReference>
<dbReference type="Pfam" id="PF00072">
    <property type="entry name" value="Response_reg"/>
    <property type="match status" value="1"/>
</dbReference>
<dbReference type="SUPFAM" id="SSF52172">
    <property type="entry name" value="CheY-like"/>
    <property type="match status" value="1"/>
</dbReference>
<dbReference type="Pfam" id="PF00196">
    <property type="entry name" value="GerE"/>
    <property type="match status" value="1"/>
</dbReference>
<comment type="caution">
    <text evidence="6">The sequence shown here is derived from an EMBL/GenBank/DDBJ whole genome shotgun (WGS) entry which is preliminary data.</text>
</comment>
<dbReference type="SMART" id="SM00448">
    <property type="entry name" value="REC"/>
    <property type="match status" value="1"/>
</dbReference>
<dbReference type="PANTHER" id="PTHR43214">
    <property type="entry name" value="TWO-COMPONENT RESPONSE REGULATOR"/>
    <property type="match status" value="1"/>
</dbReference>
<dbReference type="InterPro" id="IPR000792">
    <property type="entry name" value="Tscrpt_reg_LuxR_C"/>
</dbReference>
<organism evidence="6 7">
    <name type="scientific">Nocardiopsis sediminis</name>
    <dbReference type="NCBI Taxonomy" id="1778267"/>
    <lineage>
        <taxon>Bacteria</taxon>
        <taxon>Bacillati</taxon>
        <taxon>Actinomycetota</taxon>
        <taxon>Actinomycetes</taxon>
        <taxon>Streptosporangiales</taxon>
        <taxon>Nocardiopsidaceae</taxon>
        <taxon>Nocardiopsis</taxon>
    </lineage>
</organism>
<keyword evidence="1 3" id="KW-0597">Phosphoprotein</keyword>
<dbReference type="EMBL" id="JBHSBH010000004">
    <property type="protein sequence ID" value="MFC3995328.1"/>
    <property type="molecule type" value="Genomic_DNA"/>
</dbReference>
<dbReference type="SUPFAM" id="SSF46894">
    <property type="entry name" value="C-terminal effector domain of the bipartite response regulators"/>
    <property type="match status" value="1"/>
</dbReference>
<evidence type="ECO:0000256" key="1">
    <source>
        <dbReference type="ARBA" id="ARBA00022553"/>
    </source>
</evidence>
<feature type="domain" description="HTH luxR-type" evidence="4">
    <location>
        <begin position="152"/>
        <end position="217"/>
    </location>
</feature>
<name>A0ABV8FKM7_9ACTN</name>
<evidence type="ECO:0000259" key="5">
    <source>
        <dbReference type="PROSITE" id="PS50110"/>
    </source>
</evidence>
<dbReference type="InterPro" id="IPR039420">
    <property type="entry name" value="WalR-like"/>
</dbReference>
<evidence type="ECO:0000256" key="2">
    <source>
        <dbReference type="ARBA" id="ARBA00023125"/>
    </source>
</evidence>
<evidence type="ECO:0000313" key="6">
    <source>
        <dbReference type="EMBL" id="MFC3995328.1"/>
    </source>
</evidence>
<evidence type="ECO:0000256" key="3">
    <source>
        <dbReference type="PROSITE-ProRule" id="PRU00169"/>
    </source>
</evidence>
<dbReference type="InterPro" id="IPR001789">
    <property type="entry name" value="Sig_transdc_resp-reg_receiver"/>
</dbReference>
<dbReference type="InterPro" id="IPR016032">
    <property type="entry name" value="Sig_transdc_resp-reg_C-effctor"/>
</dbReference>
<dbReference type="InterPro" id="IPR058245">
    <property type="entry name" value="NreC/VraR/RcsB-like_REC"/>
</dbReference>
<dbReference type="PROSITE" id="PS50043">
    <property type="entry name" value="HTH_LUXR_2"/>
    <property type="match status" value="1"/>
</dbReference>
<dbReference type="CDD" id="cd06170">
    <property type="entry name" value="LuxR_C_like"/>
    <property type="match status" value="1"/>
</dbReference>
<dbReference type="PRINTS" id="PR00038">
    <property type="entry name" value="HTHLUXR"/>
</dbReference>
<dbReference type="RefSeq" id="WP_378530346.1">
    <property type="nucleotide sequence ID" value="NZ_JBHSBH010000004.1"/>
</dbReference>
<protein>
    <submittedName>
        <fullName evidence="6">Response regulator</fullName>
    </submittedName>
</protein>
<proteinExistence type="predicted"/>
<dbReference type="PROSITE" id="PS50110">
    <property type="entry name" value="RESPONSE_REGULATORY"/>
    <property type="match status" value="1"/>
</dbReference>
<feature type="modified residue" description="4-aspartylphosphate" evidence="3">
    <location>
        <position position="59"/>
    </location>
</feature>
<dbReference type="Proteomes" id="UP001595847">
    <property type="component" value="Unassembled WGS sequence"/>
</dbReference>
<gene>
    <name evidence="6" type="ORF">ACFOVU_05355</name>
</gene>
<sequence>MSTTSPIRVLAVDDNVVVRAGLVALLEASDDLVVVGEAGNGAQALEQSRRLAPDVVLLDVRMPVRDGVSTVEELSGLAKVIMLTHTEDADVIRTALRRGASGYLVHGHFTLDELSRALHDVVRGTGTPLSPVAATVALMDLRAAPDQQETAATVPSLGLTEREGEILAAVARGLDNKGIAAELYLTEKTVKNHINRIFRKLGVTSRAAAIARWNGVGPDDIARPGPPRAHA</sequence>
<evidence type="ECO:0000313" key="7">
    <source>
        <dbReference type="Proteomes" id="UP001595847"/>
    </source>
</evidence>
<evidence type="ECO:0000259" key="4">
    <source>
        <dbReference type="PROSITE" id="PS50043"/>
    </source>
</evidence>
<dbReference type="Gene3D" id="3.40.50.2300">
    <property type="match status" value="1"/>
</dbReference>
<reference evidence="7" key="1">
    <citation type="journal article" date="2019" name="Int. J. Syst. Evol. Microbiol.">
        <title>The Global Catalogue of Microorganisms (GCM) 10K type strain sequencing project: providing services to taxonomists for standard genome sequencing and annotation.</title>
        <authorList>
            <consortium name="The Broad Institute Genomics Platform"/>
            <consortium name="The Broad Institute Genome Sequencing Center for Infectious Disease"/>
            <person name="Wu L."/>
            <person name="Ma J."/>
        </authorList>
    </citation>
    <scope>NUCLEOTIDE SEQUENCE [LARGE SCALE GENOMIC DNA]</scope>
    <source>
        <strain evidence="7">TBRC 1826</strain>
    </source>
</reference>
<accession>A0ABV8FKM7</accession>
<keyword evidence="7" id="KW-1185">Reference proteome</keyword>
<dbReference type="PANTHER" id="PTHR43214:SF43">
    <property type="entry name" value="TWO-COMPONENT RESPONSE REGULATOR"/>
    <property type="match status" value="1"/>
</dbReference>
<keyword evidence="2" id="KW-0238">DNA-binding</keyword>